<protein>
    <submittedName>
        <fullName evidence="1">Uncharacterized protein</fullName>
    </submittedName>
</protein>
<name>A0ACB8UZU2_9EURO</name>
<reference evidence="1" key="1">
    <citation type="journal article" date="2022" name="bioRxiv">
        <title>Population genetic analysis of Ophidiomyces ophidiicola, the causative agent of snake fungal disease, indicates recent introductions to the USA.</title>
        <authorList>
            <person name="Ladner J.T."/>
            <person name="Palmer J.M."/>
            <person name="Ettinger C.L."/>
            <person name="Stajich J.E."/>
            <person name="Farrell T.M."/>
            <person name="Glorioso B.M."/>
            <person name="Lawson B."/>
            <person name="Price S.J."/>
            <person name="Stengle A.G."/>
            <person name="Grear D.A."/>
            <person name="Lorch J.M."/>
        </authorList>
    </citation>
    <scope>NUCLEOTIDE SEQUENCE</scope>
    <source>
        <strain evidence="1">NWHC 24266-5</strain>
    </source>
</reference>
<dbReference type="EMBL" id="JALBCA010000026">
    <property type="protein sequence ID" value="KAI2389136.1"/>
    <property type="molecule type" value="Genomic_DNA"/>
</dbReference>
<organism evidence="1">
    <name type="scientific">Ophidiomyces ophidiicola</name>
    <dbReference type="NCBI Taxonomy" id="1387563"/>
    <lineage>
        <taxon>Eukaryota</taxon>
        <taxon>Fungi</taxon>
        <taxon>Dikarya</taxon>
        <taxon>Ascomycota</taxon>
        <taxon>Pezizomycotina</taxon>
        <taxon>Eurotiomycetes</taxon>
        <taxon>Eurotiomycetidae</taxon>
        <taxon>Onygenales</taxon>
        <taxon>Onygenaceae</taxon>
        <taxon>Ophidiomyces</taxon>
    </lineage>
</organism>
<proteinExistence type="predicted"/>
<gene>
    <name evidence="1" type="ORF">LOY88_002294</name>
</gene>
<accession>A0ACB8UZU2</accession>
<evidence type="ECO:0000313" key="1">
    <source>
        <dbReference type="EMBL" id="KAI2389136.1"/>
    </source>
</evidence>
<comment type="caution">
    <text evidence="1">The sequence shown here is derived from an EMBL/GenBank/DDBJ whole genome shotgun (WGS) entry which is preliminary data.</text>
</comment>
<sequence>MVTSGLSGAYNGGSLTVKVTIATFLGVACYNAIELCILIFVTFNRYRGLYFWSLLVAGIIGVVPYSIGYLIKFYDLIDSVWLSVTLITIGWWSMVTGQSVVLYSRLHLVQRDRVILRRVLALIIVNAIIFHIPTTVLTFGSNSESNHEFITAYSIMEKVQMTGFCVQELLLSTLYIVEAVKILRSSSDKGSRRIIYQLLGINFIFILMDIGLLTAAYANFYVIETTLKAMIYSVKLKLEFAVLGKLVRIVHSHSWNPEFNHGSDGLPDFVNGSLLTTDVTRAPMSGNGPPKPPWVLTDGSDRLDEELAYRRNRSQSSPSLHTMTSKNSVAVWRRPVSTDGIPGVLPSPTNSKSTNSSWLLP</sequence>